<sequence>MIFFRILWGIDAVVALVIIYFFFVGIGDGSVSSFNMGLWLLILSVLAIVLGGSLWLRRKQQPVLANLLLLVVAVPGVLYGLFVLLLVVTNPHWQ</sequence>
<accession>A0A1G9R2W2</accession>
<feature type="transmembrane region" description="Helical" evidence="1">
    <location>
        <begin position="38"/>
        <end position="56"/>
    </location>
</feature>
<evidence type="ECO:0000313" key="2">
    <source>
        <dbReference type="EMBL" id="SDM17642.1"/>
    </source>
</evidence>
<keyword evidence="1" id="KW-1133">Transmembrane helix</keyword>
<dbReference type="Proteomes" id="UP000198901">
    <property type="component" value="Unassembled WGS sequence"/>
</dbReference>
<dbReference type="OrthoDB" id="961164at2"/>
<proteinExistence type="predicted"/>
<keyword evidence="1" id="KW-0472">Membrane</keyword>
<name>A0A1G9R2W2_9BACT</name>
<dbReference type="EMBL" id="FNGS01000005">
    <property type="protein sequence ID" value="SDM17642.1"/>
    <property type="molecule type" value="Genomic_DNA"/>
</dbReference>
<reference evidence="2 3" key="1">
    <citation type="submission" date="2016-10" db="EMBL/GenBank/DDBJ databases">
        <authorList>
            <person name="de Groot N.N."/>
        </authorList>
    </citation>
    <scope>NUCLEOTIDE SEQUENCE [LARGE SCALE GENOMIC DNA]</scope>
    <source>
        <strain evidence="2 3">DSM 21668</strain>
    </source>
</reference>
<evidence type="ECO:0000256" key="1">
    <source>
        <dbReference type="SAM" id="Phobius"/>
    </source>
</evidence>
<dbReference type="STRING" id="563176.SAMN04488090_2713"/>
<evidence type="ECO:0000313" key="3">
    <source>
        <dbReference type="Proteomes" id="UP000198901"/>
    </source>
</evidence>
<organism evidence="2 3">
    <name type="scientific">Siphonobacter aquaeclarae</name>
    <dbReference type="NCBI Taxonomy" id="563176"/>
    <lineage>
        <taxon>Bacteria</taxon>
        <taxon>Pseudomonadati</taxon>
        <taxon>Bacteroidota</taxon>
        <taxon>Cytophagia</taxon>
        <taxon>Cytophagales</taxon>
        <taxon>Cytophagaceae</taxon>
        <taxon>Siphonobacter</taxon>
    </lineage>
</organism>
<protein>
    <submittedName>
        <fullName evidence="2">Uncharacterized protein</fullName>
    </submittedName>
</protein>
<keyword evidence="3" id="KW-1185">Reference proteome</keyword>
<feature type="transmembrane region" description="Helical" evidence="1">
    <location>
        <begin position="63"/>
        <end position="88"/>
    </location>
</feature>
<dbReference type="RefSeq" id="WP_093203062.1">
    <property type="nucleotide sequence ID" value="NZ_FNGS01000005.1"/>
</dbReference>
<feature type="transmembrane region" description="Helical" evidence="1">
    <location>
        <begin position="7"/>
        <end position="26"/>
    </location>
</feature>
<gene>
    <name evidence="2" type="ORF">SAMN04488090_2713</name>
</gene>
<keyword evidence="1" id="KW-0812">Transmembrane</keyword>
<dbReference type="AlphaFoldDB" id="A0A1G9R2W2"/>